<dbReference type="InterPro" id="IPR036390">
    <property type="entry name" value="WH_DNA-bd_sf"/>
</dbReference>
<dbReference type="Pfam" id="PF07702">
    <property type="entry name" value="UTRA"/>
    <property type="match status" value="1"/>
</dbReference>
<evidence type="ECO:0000256" key="2">
    <source>
        <dbReference type="ARBA" id="ARBA00023125"/>
    </source>
</evidence>
<dbReference type="SUPFAM" id="SSF64288">
    <property type="entry name" value="Chorismate lyase-like"/>
    <property type="match status" value="1"/>
</dbReference>
<dbReference type="Gene3D" id="3.40.1410.10">
    <property type="entry name" value="Chorismate lyase-like"/>
    <property type="match status" value="1"/>
</dbReference>
<dbReference type="GO" id="GO:0003700">
    <property type="term" value="F:DNA-binding transcription factor activity"/>
    <property type="evidence" value="ECO:0007669"/>
    <property type="project" value="InterPro"/>
</dbReference>
<dbReference type="GO" id="GO:0045892">
    <property type="term" value="P:negative regulation of DNA-templated transcription"/>
    <property type="evidence" value="ECO:0007669"/>
    <property type="project" value="TreeGrafter"/>
</dbReference>
<proteinExistence type="predicted"/>
<organism evidence="5">
    <name type="scientific">bioreactor metagenome</name>
    <dbReference type="NCBI Taxonomy" id="1076179"/>
    <lineage>
        <taxon>unclassified sequences</taxon>
        <taxon>metagenomes</taxon>
        <taxon>ecological metagenomes</taxon>
    </lineage>
</organism>
<dbReference type="GO" id="GO:0003677">
    <property type="term" value="F:DNA binding"/>
    <property type="evidence" value="ECO:0007669"/>
    <property type="project" value="UniProtKB-KW"/>
</dbReference>
<feature type="domain" description="HTH gntR-type" evidence="4">
    <location>
        <begin position="6"/>
        <end position="74"/>
    </location>
</feature>
<evidence type="ECO:0000256" key="3">
    <source>
        <dbReference type="ARBA" id="ARBA00023163"/>
    </source>
</evidence>
<dbReference type="PANTHER" id="PTHR44846:SF1">
    <property type="entry name" value="MANNOSYL-D-GLYCERATE TRANSPORT_METABOLISM SYSTEM REPRESSOR MNGR-RELATED"/>
    <property type="match status" value="1"/>
</dbReference>
<gene>
    <name evidence="5" type="primary">dasR_2</name>
    <name evidence="5" type="ORF">SDC9_66683</name>
</gene>
<keyword evidence="1" id="KW-0805">Transcription regulation</keyword>
<accession>A0A644Y284</accession>
<dbReference type="SUPFAM" id="SSF46785">
    <property type="entry name" value="Winged helix' DNA-binding domain"/>
    <property type="match status" value="1"/>
</dbReference>
<dbReference type="InterPro" id="IPR028978">
    <property type="entry name" value="Chorismate_lyase_/UTRA_dom_sf"/>
</dbReference>
<protein>
    <submittedName>
        <fullName evidence="5">HTH-type transcriptional repressor DasR</fullName>
    </submittedName>
</protein>
<evidence type="ECO:0000259" key="4">
    <source>
        <dbReference type="PROSITE" id="PS50949"/>
    </source>
</evidence>
<dbReference type="Gene3D" id="1.10.10.10">
    <property type="entry name" value="Winged helix-like DNA-binding domain superfamily/Winged helix DNA-binding domain"/>
    <property type="match status" value="1"/>
</dbReference>
<dbReference type="InterPro" id="IPR036388">
    <property type="entry name" value="WH-like_DNA-bd_sf"/>
</dbReference>
<dbReference type="InterPro" id="IPR050679">
    <property type="entry name" value="Bact_HTH_transcr_reg"/>
</dbReference>
<reference evidence="5" key="1">
    <citation type="submission" date="2019-08" db="EMBL/GenBank/DDBJ databases">
        <authorList>
            <person name="Kucharzyk K."/>
            <person name="Murdoch R.W."/>
            <person name="Higgins S."/>
            <person name="Loffler F."/>
        </authorList>
    </citation>
    <scope>NUCLEOTIDE SEQUENCE</scope>
</reference>
<evidence type="ECO:0000313" key="5">
    <source>
        <dbReference type="EMBL" id="MPM20254.1"/>
    </source>
</evidence>
<dbReference type="AlphaFoldDB" id="A0A644Y284"/>
<keyword evidence="2" id="KW-0238">DNA-binding</keyword>
<sequence length="251" mass="29025">MNRDRTSKYLKISQEIISQIESGILQPGNKISSENELINEYKVSNTTARKVLSYVENQGWVKKIKGKGTFVINRSKEMHLNRILGSFDAMKESFRNNLIKEGLTPKDILLEKIILNEGISINVNNKNHVIEGKVLKLHRLRYANDVLMKDETKYISMTLCPDIHLDEMNDSLINLYEKKYRIHLSDIQRTISTKVVDPKEKENYFGNNTPMAVFILGSVASNDRFETIEIEYSLYRGDKYSFTINTKPDLL</sequence>
<dbReference type="PROSITE" id="PS50949">
    <property type="entry name" value="HTH_GNTR"/>
    <property type="match status" value="1"/>
</dbReference>
<dbReference type="SMART" id="SM00345">
    <property type="entry name" value="HTH_GNTR"/>
    <property type="match status" value="1"/>
</dbReference>
<dbReference type="InterPro" id="IPR000524">
    <property type="entry name" value="Tscrpt_reg_HTH_GntR"/>
</dbReference>
<keyword evidence="3" id="KW-0804">Transcription</keyword>
<dbReference type="PANTHER" id="PTHR44846">
    <property type="entry name" value="MANNOSYL-D-GLYCERATE TRANSPORT/METABOLISM SYSTEM REPRESSOR MNGR-RELATED"/>
    <property type="match status" value="1"/>
</dbReference>
<evidence type="ECO:0000256" key="1">
    <source>
        <dbReference type="ARBA" id="ARBA00023015"/>
    </source>
</evidence>
<dbReference type="EMBL" id="VSSQ01003343">
    <property type="protein sequence ID" value="MPM20254.1"/>
    <property type="molecule type" value="Genomic_DNA"/>
</dbReference>
<name>A0A644Y284_9ZZZZ</name>
<dbReference type="InterPro" id="IPR011663">
    <property type="entry name" value="UTRA"/>
</dbReference>
<dbReference type="Pfam" id="PF00392">
    <property type="entry name" value="GntR"/>
    <property type="match status" value="1"/>
</dbReference>
<dbReference type="CDD" id="cd07377">
    <property type="entry name" value="WHTH_GntR"/>
    <property type="match status" value="1"/>
</dbReference>
<comment type="caution">
    <text evidence="5">The sequence shown here is derived from an EMBL/GenBank/DDBJ whole genome shotgun (WGS) entry which is preliminary data.</text>
</comment>